<name>J9FIH9_9ZZZZ</name>
<accession>J9FIH9</accession>
<comment type="caution">
    <text evidence="1">The sequence shown here is derived from an EMBL/GenBank/DDBJ whole genome shotgun (WGS) entry which is preliminary data.</text>
</comment>
<reference evidence="1" key="1">
    <citation type="journal article" date="2012" name="PLoS ONE">
        <title>Gene sets for utilization of primary and secondary nutrition supplies in the distal gut of endangered iberian lynx.</title>
        <authorList>
            <person name="Alcaide M."/>
            <person name="Messina E."/>
            <person name="Richter M."/>
            <person name="Bargiela R."/>
            <person name="Peplies J."/>
            <person name="Huws S.A."/>
            <person name="Newbold C.J."/>
            <person name="Golyshin P.N."/>
            <person name="Simon M.A."/>
            <person name="Lopez G."/>
            <person name="Yakimov M.M."/>
            <person name="Ferrer M."/>
        </authorList>
    </citation>
    <scope>NUCLEOTIDE SEQUENCE</scope>
</reference>
<sequence>MESFAELFLVFSFFLVAIVVGVDLKHTTLSAERVVDAQSHGLV</sequence>
<protein>
    <submittedName>
        <fullName evidence="1">Uncharacterized protein</fullName>
    </submittedName>
</protein>
<proteinExistence type="predicted"/>
<evidence type="ECO:0000313" key="1">
    <source>
        <dbReference type="EMBL" id="EJW94706.1"/>
    </source>
</evidence>
<dbReference type="AlphaFoldDB" id="J9FIH9"/>
<dbReference type="EMBL" id="AMCI01006219">
    <property type="protein sequence ID" value="EJW94706.1"/>
    <property type="molecule type" value="Genomic_DNA"/>
</dbReference>
<gene>
    <name evidence="1" type="ORF">EVA_17180</name>
</gene>
<organism evidence="1">
    <name type="scientific">gut metagenome</name>
    <dbReference type="NCBI Taxonomy" id="749906"/>
    <lineage>
        <taxon>unclassified sequences</taxon>
        <taxon>metagenomes</taxon>
        <taxon>organismal metagenomes</taxon>
    </lineage>
</organism>